<dbReference type="InterPro" id="IPR049545">
    <property type="entry name" value="Gta3_dom"/>
</dbReference>
<accession>F0X7Y4</accession>
<reference evidence="3 4" key="1">
    <citation type="journal article" date="2011" name="Proc. Natl. Acad. Sci. U.S.A.">
        <title>Genome and transcriptome analyses of the mountain pine beetle-fungal symbiont Grosmannia clavigera, a lodgepole pine pathogen.</title>
        <authorList>
            <person name="DiGuistini S."/>
            <person name="Wang Y."/>
            <person name="Liao N.Y."/>
            <person name="Taylor G."/>
            <person name="Tanguay P."/>
            <person name="Feau N."/>
            <person name="Henrissat B."/>
            <person name="Chan S.K."/>
            <person name="Hesse-Orce U."/>
            <person name="Alamouti S.M."/>
            <person name="Tsui C.K.M."/>
            <person name="Docking R.T."/>
            <person name="Levasseur A."/>
            <person name="Haridas S."/>
            <person name="Robertson G."/>
            <person name="Birol I."/>
            <person name="Holt R.A."/>
            <person name="Marra M.A."/>
            <person name="Hamelin R.C."/>
            <person name="Hirst M."/>
            <person name="Jones S.J.M."/>
            <person name="Bohlmann J."/>
            <person name="Breuil C."/>
        </authorList>
    </citation>
    <scope>NUCLEOTIDE SEQUENCE [LARGE SCALE GENOMIC DNA]</scope>
    <source>
        <strain evidence="4">kw1407 / UAMH 11150</strain>
    </source>
</reference>
<keyword evidence="4" id="KW-1185">Reference proteome</keyword>
<dbReference type="EMBL" id="GL629729">
    <property type="protein sequence ID" value="EFX06273.1"/>
    <property type="molecule type" value="Genomic_DNA"/>
</dbReference>
<dbReference type="RefSeq" id="XP_014175755.1">
    <property type="nucleotide sequence ID" value="XM_014320280.1"/>
</dbReference>
<dbReference type="Proteomes" id="UP000007796">
    <property type="component" value="Unassembled WGS sequence"/>
</dbReference>
<feature type="domain" description="Glutamyl-tRNA amidotransferase complex subunit Gta3" evidence="2">
    <location>
        <begin position="70"/>
        <end position="123"/>
    </location>
</feature>
<dbReference type="AlphaFoldDB" id="F0X7Y4"/>
<name>F0X7Y4_GROCL</name>
<dbReference type="GeneID" id="25980044"/>
<proteinExistence type="predicted"/>
<dbReference type="Pfam" id="PF20978">
    <property type="entry name" value="Gta3"/>
    <property type="match status" value="1"/>
</dbReference>
<evidence type="ECO:0000313" key="4">
    <source>
        <dbReference type="Proteomes" id="UP000007796"/>
    </source>
</evidence>
<protein>
    <submittedName>
        <fullName evidence="3">Duf726 domain containing protein</fullName>
    </submittedName>
</protein>
<keyword evidence="1" id="KW-0732">Signal</keyword>
<evidence type="ECO:0000259" key="2">
    <source>
        <dbReference type="Pfam" id="PF20978"/>
    </source>
</evidence>
<sequence>MASSTAFAASFFVAPRTVLAAARLSRSNCRSWSTSSPPSDVDVAKLLERPTWSVRALLPSQKSGASDEDAAITPALLRHLLRLSALPLPSSPDEQAAKIETLRSQLHFVRDVQGVNTAGLRPLQSIRDETREAIQEQTIGIKQLEQALLQEESFGHRKRPRRRQHTVATASTEEWDVLGLATRTAGNYIVVDSGEQ</sequence>
<organism evidence="4">
    <name type="scientific">Grosmannia clavigera (strain kw1407 / UAMH 11150)</name>
    <name type="common">Blue stain fungus</name>
    <name type="synonym">Graphiocladiella clavigera</name>
    <dbReference type="NCBI Taxonomy" id="655863"/>
    <lineage>
        <taxon>Eukaryota</taxon>
        <taxon>Fungi</taxon>
        <taxon>Dikarya</taxon>
        <taxon>Ascomycota</taxon>
        <taxon>Pezizomycotina</taxon>
        <taxon>Sordariomycetes</taxon>
        <taxon>Sordariomycetidae</taxon>
        <taxon>Ophiostomatales</taxon>
        <taxon>Ophiostomataceae</taxon>
        <taxon>Leptographium</taxon>
    </lineage>
</organism>
<dbReference type="InParanoid" id="F0X7Y4"/>
<dbReference type="eggNOG" id="ENOG502SERM">
    <property type="taxonomic scope" value="Eukaryota"/>
</dbReference>
<evidence type="ECO:0000256" key="1">
    <source>
        <dbReference type="SAM" id="SignalP"/>
    </source>
</evidence>
<feature type="chain" id="PRO_5003261931" evidence="1">
    <location>
        <begin position="21"/>
        <end position="196"/>
    </location>
</feature>
<feature type="signal peptide" evidence="1">
    <location>
        <begin position="1"/>
        <end position="20"/>
    </location>
</feature>
<dbReference type="OrthoDB" id="5522061at2759"/>
<gene>
    <name evidence="3" type="ORF">CMQ_6594</name>
</gene>
<evidence type="ECO:0000313" key="3">
    <source>
        <dbReference type="EMBL" id="EFX06273.1"/>
    </source>
</evidence>
<dbReference type="HOGENOM" id="CLU_085810_1_0_1"/>